<gene>
    <name evidence="1" type="ORF">SLUN_30570</name>
</gene>
<dbReference type="Gene3D" id="3.30.530.20">
    <property type="match status" value="1"/>
</dbReference>
<sequence length="146" mass="15924">MHTIDSTAPVVVSLTTTVDAPLATVWSLHTDIDNWPVWNANIDRARLSGPAAVGTDFTWRTHGLNITSTIHELIPEQRIVWGGTVEGIVGIHVWTFEQSGDHVIVHTEESWSGDAVDAAADELATALKTSLESWLDCLKARAEQTT</sequence>
<name>A0A2R4TA05_9ACTN</name>
<organism evidence="1 2">
    <name type="scientific">Streptomyces lunaelactis</name>
    <dbReference type="NCBI Taxonomy" id="1535768"/>
    <lineage>
        <taxon>Bacteria</taxon>
        <taxon>Bacillati</taxon>
        <taxon>Actinomycetota</taxon>
        <taxon>Actinomycetes</taxon>
        <taxon>Kitasatosporales</taxon>
        <taxon>Streptomycetaceae</taxon>
        <taxon>Streptomyces</taxon>
    </lineage>
</organism>
<keyword evidence="2" id="KW-1185">Reference proteome</keyword>
<dbReference type="AlphaFoldDB" id="A0A2R4TA05"/>
<dbReference type="Pfam" id="PF10604">
    <property type="entry name" value="Polyketide_cyc2"/>
    <property type="match status" value="1"/>
</dbReference>
<proteinExistence type="predicted"/>
<dbReference type="OrthoDB" id="156693at2"/>
<dbReference type="SUPFAM" id="SSF55961">
    <property type="entry name" value="Bet v1-like"/>
    <property type="match status" value="1"/>
</dbReference>
<dbReference type="InterPro" id="IPR023393">
    <property type="entry name" value="START-like_dom_sf"/>
</dbReference>
<dbReference type="GeneID" id="55659597"/>
<reference evidence="1 2" key="1">
    <citation type="submission" date="2018-01" db="EMBL/GenBank/DDBJ databases">
        <title>Complete genome sequence of Streptomyces lunaelactis MM109T, a Ferroverdin A producer isolated from cave moonmilk deposits.</title>
        <authorList>
            <person name="Naome A."/>
            <person name="Martinet L."/>
            <person name="Maciejewska M."/>
            <person name="Anderssen S."/>
            <person name="Adam D."/>
            <person name="Tenconi E."/>
            <person name="Deflandre B."/>
            <person name="Arguelles-Arias A."/>
            <person name="Calusinska M."/>
            <person name="Copieters W."/>
            <person name="Karim L."/>
            <person name="Hanikenne M."/>
            <person name="Baurain D."/>
            <person name="van Wezel G."/>
            <person name="Smargiasso N."/>
            <person name="de Pauw E."/>
            <person name="Delfosse P."/>
            <person name="Rigali S."/>
        </authorList>
    </citation>
    <scope>NUCLEOTIDE SEQUENCE [LARGE SCALE GENOMIC DNA]</scope>
    <source>
        <strain evidence="1 2">MM109</strain>
    </source>
</reference>
<evidence type="ECO:0000313" key="1">
    <source>
        <dbReference type="EMBL" id="AVZ75904.1"/>
    </source>
</evidence>
<protein>
    <submittedName>
        <fullName evidence="1">Shy6-polyketide cyclase</fullName>
    </submittedName>
</protein>
<evidence type="ECO:0000313" key="2">
    <source>
        <dbReference type="Proteomes" id="UP000244201"/>
    </source>
</evidence>
<dbReference type="InterPro" id="IPR019587">
    <property type="entry name" value="Polyketide_cyclase/dehydratase"/>
</dbReference>
<dbReference type="RefSeq" id="WP_108153192.1">
    <property type="nucleotide sequence ID" value="NZ_CP026304.1"/>
</dbReference>
<dbReference type="KEGG" id="slk:SLUN_30570"/>
<dbReference type="EMBL" id="CP026304">
    <property type="protein sequence ID" value="AVZ75904.1"/>
    <property type="molecule type" value="Genomic_DNA"/>
</dbReference>
<dbReference type="Proteomes" id="UP000244201">
    <property type="component" value="Chromosome"/>
</dbReference>
<accession>A0A2R4TA05</accession>